<evidence type="ECO:0000313" key="2">
    <source>
        <dbReference type="EMBL" id="CAI2360638.1"/>
    </source>
</evidence>
<organism evidence="2 3">
    <name type="scientific">Euplotes crassus</name>
    <dbReference type="NCBI Taxonomy" id="5936"/>
    <lineage>
        <taxon>Eukaryota</taxon>
        <taxon>Sar</taxon>
        <taxon>Alveolata</taxon>
        <taxon>Ciliophora</taxon>
        <taxon>Intramacronucleata</taxon>
        <taxon>Spirotrichea</taxon>
        <taxon>Hypotrichia</taxon>
        <taxon>Euplotida</taxon>
        <taxon>Euplotidae</taxon>
        <taxon>Moneuplotes</taxon>
    </lineage>
</organism>
<dbReference type="EMBL" id="CAMPGE010001837">
    <property type="protein sequence ID" value="CAI2360638.1"/>
    <property type="molecule type" value="Genomic_DNA"/>
</dbReference>
<reference evidence="2" key="1">
    <citation type="submission" date="2023-07" db="EMBL/GenBank/DDBJ databases">
        <authorList>
            <consortium name="AG Swart"/>
            <person name="Singh M."/>
            <person name="Singh A."/>
            <person name="Seah K."/>
            <person name="Emmerich C."/>
        </authorList>
    </citation>
    <scope>NUCLEOTIDE SEQUENCE</scope>
    <source>
        <strain evidence="2">DP1</strain>
    </source>
</reference>
<accession>A0AAD1U855</accession>
<comment type="caution">
    <text evidence="2">The sequence shown here is derived from an EMBL/GenBank/DDBJ whole genome shotgun (WGS) entry which is preliminary data.</text>
</comment>
<protein>
    <submittedName>
        <fullName evidence="2">Uncharacterized protein</fullName>
    </submittedName>
</protein>
<gene>
    <name evidence="2" type="ORF">ECRASSUSDP1_LOCUS1942</name>
</gene>
<keyword evidence="3" id="KW-1185">Reference proteome</keyword>
<dbReference type="Proteomes" id="UP001295684">
    <property type="component" value="Unassembled WGS sequence"/>
</dbReference>
<proteinExistence type="predicted"/>
<evidence type="ECO:0000313" key="3">
    <source>
        <dbReference type="Proteomes" id="UP001295684"/>
    </source>
</evidence>
<keyword evidence="1" id="KW-0175">Coiled coil</keyword>
<evidence type="ECO:0000256" key="1">
    <source>
        <dbReference type="SAM" id="Coils"/>
    </source>
</evidence>
<sequence>MNKLWCPCSAECGREAIYYKGIGQGSDEEVYCEQCKDVYLKGEQCVRYPSAKEFEILIRKCSHRLRDMMEYCQKHYPKNRLSKVHKSFQEYNETLVKIQNELQQAYRESSWGDLPECHQDVLDVLGFIRTDDSWLGYLDHKEEAEIDAQIRGIKVNNKITRCNCNSKAELEKAMREINRLKQALSLLERENKRKQEIVPKKEPPKRTRKIKKARAPSYNFEEEKESSPFINVYNSCKKNKEMNKRDSMWSILEQQEEMVESVGMTYKKANKILRKYFKTEVISDRTYQLELNLNLRKSISFLQDCKNSALPSGSKISLLNVPDRSEVVSGFLESSMPSSLESFEFNTSTISTGKIKNIMYYSNSLAKALQNVTRNIRLFNLEIGSQQFANLIPACKNAYFIEFNQCNLNIIHEPDIKGIIHPKFRELSFNGCGNQKLGKWKHFPQKFEMIISGLSKINNMQRTLDSIYITDCGLTEAKTRSILSIYGFENTIILENT</sequence>
<name>A0AAD1U855_EUPCR</name>
<feature type="coiled-coil region" evidence="1">
    <location>
        <begin position="167"/>
        <end position="197"/>
    </location>
</feature>
<dbReference type="AlphaFoldDB" id="A0AAD1U855"/>